<dbReference type="Proteomes" id="UP000000271">
    <property type="component" value="Chromosome"/>
</dbReference>
<sequence>MGDPCRNTMKWQMISLGPLQTNGFILKNDGQAIMIDPGGDADRVNTLLDSESLTLKEIWLTHAHFDHIGAVQDLRERWKCPVYLHDAEREWLTNPSLNGSGLFMGIEKTAAEPADVLIKEEGSFGSGDFRCELFHTPGHSPGSVSFYFPEANVIFSGDVLFRGGVGRTDLPGGDHETLLRVIEEKFLSLPDGTTVANGHGPITTIGEEKKTNPFINGFGW</sequence>
<evidence type="ECO:0000256" key="1">
    <source>
        <dbReference type="ARBA" id="ARBA00001947"/>
    </source>
</evidence>
<keyword evidence="7" id="KW-1185">Reference proteome</keyword>
<reference evidence="6" key="1">
    <citation type="submission" date="2009-10" db="EMBL/GenBank/DDBJ databases">
        <title>Complete sequence of Bacillus selenitireducens MLS10.</title>
        <authorList>
            <consortium name="US DOE Joint Genome Institute"/>
            <person name="Lucas S."/>
            <person name="Copeland A."/>
            <person name="Lapidus A."/>
            <person name="Glavina del Rio T."/>
            <person name="Dalin E."/>
            <person name="Tice H."/>
            <person name="Bruce D."/>
            <person name="Goodwin L."/>
            <person name="Pitluck S."/>
            <person name="Sims D."/>
            <person name="Brettin T."/>
            <person name="Detter J.C."/>
            <person name="Han C."/>
            <person name="Larimer F."/>
            <person name="Land M."/>
            <person name="Hauser L."/>
            <person name="Kyrpides N."/>
            <person name="Ovchinnikova G."/>
            <person name="Stolz J."/>
        </authorList>
    </citation>
    <scope>NUCLEOTIDE SEQUENCE [LARGE SCALE GENOMIC DNA]</scope>
    <source>
        <strain evidence="6">MLS10</strain>
    </source>
</reference>
<evidence type="ECO:0000259" key="5">
    <source>
        <dbReference type="SMART" id="SM00849"/>
    </source>
</evidence>
<dbReference type="KEGG" id="bse:Bsel_2300"/>
<evidence type="ECO:0000313" key="6">
    <source>
        <dbReference type="EMBL" id="ADH99803.1"/>
    </source>
</evidence>
<feature type="domain" description="Metallo-beta-lactamase" evidence="5">
    <location>
        <begin position="20"/>
        <end position="199"/>
    </location>
</feature>
<protein>
    <submittedName>
        <fullName evidence="6">Beta-lactamase domain protein</fullName>
    </submittedName>
</protein>
<evidence type="ECO:0000256" key="3">
    <source>
        <dbReference type="ARBA" id="ARBA00022801"/>
    </source>
</evidence>
<dbReference type="STRING" id="439292.Bsel_2300"/>
<organism evidence="6 7">
    <name type="scientific">Bacillus selenitireducens (strain ATCC 700615 / DSM 15326 / MLS10)</name>
    <dbReference type="NCBI Taxonomy" id="439292"/>
    <lineage>
        <taxon>Bacteria</taxon>
        <taxon>Bacillati</taxon>
        <taxon>Bacillota</taxon>
        <taxon>Bacilli</taxon>
        <taxon>Bacillales</taxon>
        <taxon>Bacillaceae</taxon>
        <taxon>Salisediminibacterium</taxon>
    </lineage>
</organism>
<comment type="cofactor">
    <cofactor evidence="1">
        <name>Zn(2+)</name>
        <dbReference type="ChEBI" id="CHEBI:29105"/>
    </cofactor>
</comment>
<keyword evidence="4" id="KW-0862">Zinc</keyword>
<keyword evidence="2" id="KW-0479">Metal-binding</keyword>
<proteinExistence type="predicted"/>
<gene>
    <name evidence="6" type="ordered locus">Bsel_2300</name>
</gene>
<evidence type="ECO:0000256" key="2">
    <source>
        <dbReference type="ARBA" id="ARBA00022723"/>
    </source>
</evidence>
<dbReference type="Gene3D" id="3.60.15.10">
    <property type="entry name" value="Ribonuclease Z/Hydroxyacylglutathione hydrolase-like"/>
    <property type="match status" value="1"/>
</dbReference>
<keyword evidence="3" id="KW-0378">Hydrolase</keyword>
<evidence type="ECO:0000313" key="7">
    <source>
        <dbReference type="Proteomes" id="UP000000271"/>
    </source>
</evidence>
<dbReference type="EMBL" id="CP001791">
    <property type="protein sequence ID" value="ADH99803.1"/>
    <property type="molecule type" value="Genomic_DNA"/>
</dbReference>
<dbReference type="SUPFAM" id="SSF56281">
    <property type="entry name" value="Metallo-hydrolase/oxidoreductase"/>
    <property type="match status" value="1"/>
</dbReference>
<dbReference type="GO" id="GO:0046872">
    <property type="term" value="F:metal ion binding"/>
    <property type="evidence" value="ECO:0007669"/>
    <property type="project" value="UniProtKB-KW"/>
</dbReference>
<dbReference type="AlphaFoldDB" id="D6XW49"/>
<dbReference type="SMART" id="SM00849">
    <property type="entry name" value="Lactamase_B"/>
    <property type="match status" value="1"/>
</dbReference>
<dbReference type="HOGENOM" id="CLU_030571_5_2_9"/>
<dbReference type="PANTHER" id="PTHR46233:SF3">
    <property type="entry name" value="HYDROXYACYLGLUTATHIONE HYDROLASE GLOC"/>
    <property type="match status" value="1"/>
</dbReference>
<dbReference type="InterPro" id="IPR001279">
    <property type="entry name" value="Metallo-B-lactamas"/>
</dbReference>
<dbReference type="eggNOG" id="COG0491">
    <property type="taxonomic scope" value="Bacteria"/>
</dbReference>
<accession>D6XW49</accession>
<dbReference type="GO" id="GO:0016787">
    <property type="term" value="F:hydrolase activity"/>
    <property type="evidence" value="ECO:0007669"/>
    <property type="project" value="UniProtKB-KW"/>
</dbReference>
<dbReference type="CDD" id="cd06262">
    <property type="entry name" value="metallo-hydrolase-like_MBL-fold"/>
    <property type="match status" value="1"/>
</dbReference>
<dbReference type="InterPro" id="IPR051453">
    <property type="entry name" value="MBL_Glyoxalase_II"/>
</dbReference>
<name>D6XW49_BACIE</name>
<dbReference type="PANTHER" id="PTHR46233">
    <property type="entry name" value="HYDROXYACYLGLUTATHIONE HYDROLASE GLOC"/>
    <property type="match status" value="1"/>
</dbReference>
<dbReference type="InterPro" id="IPR036866">
    <property type="entry name" value="RibonucZ/Hydroxyglut_hydro"/>
</dbReference>
<evidence type="ECO:0000256" key="4">
    <source>
        <dbReference type="ARBA" id="ARBA00022833"/>
    </source>
</evidence>
<dbReference type="Pfam" id="PF00753">
    <property type="entry name" value="Lactamase_B"/>
    <property type="match status" value="1"/>
</dbReference>